<dbReference type="RefSeq" id="WP_263037668.1">
    <property type="nucleotide sequence ID" value="NZ_JAOTPL010000007.1"/>
</dbReference>
<dbReference type="Proteomes" id="UP001209317">
    <property type="component" value="Unassembled WGS sequence"/>
</dbReference>
<protein>
    <submittedName>
        <fullName evidence="1">Uncharacterized protein</fullName>
    </submittedName>
</protein>
<evidence type="ECO:0000313" key="1">
    <source>
        <dbReference type="EMBL" id="MCU7694182.1"/>
    </source>
</evidence>
<evidence type="ECO:0000313" key="2">
    <source>
        <dbReference type="Proteomes" id="UP001209317"/>
    </source>
</evidence>
<sequence>MNLQDIYLTTLKKVSGLFVKIYHRRVPDNYKYFYRDTYVCKINQLRFFLKDYFFRSKYKTIEYRGEFAAEIQFALPFAYWHYKNGTLKKTRSFPATRELYFFSEDHEEVFTERTNEGNYNFELPRIVYSQDYNLKKWFPVPLKQYYGNNVYVYKKPILVIANKYNSEWDGAPVNYMNIEVLNELITYLQKKYTLIYNRPQPKHIVNDNSTIYDLQEFDWLKKYHPDVMLMQDLYRENKINARNFNHFQLCVYANCDHFISVHGGTATLASYFGGKNLILSKTGPEHYFNCFKKLYPKFSNAEIIHAKTDEELVLQCKDNF</sequence>
<reference evidence="1" key="1">
    <citation type="submission" date="2022-10" db="EMBL/GenBank/DDBJ databases">
        <authorList>
            <person name="Kim H.S."/>
            <person name="Kim J.-S."/>
            <person name="Suh M.K."/>
            <person name="Eom M.K."/>
            <person name="Lee J.-S."/>
        </authorList>
    </citation>
    <scope>NUCLEOTIDE SEQUENCE</scope>
    <source>
        <strain evidence="1">LIP-5</strain>
    </source>
</reference>
<proteinExistence type="predicted"/>
<organism evidence="1 2">
    <name type="scientific">Haoranjiania flava</name>
    <dbReference type="NCBI Taxonomy" id="1856322"/>
    <lineage>
        <taxon>Bacteria</taxon>
        <taxon>Pseudomonadati</taxon>
        <taxon>Bacteroidota</taxon>
        <taxon>Chitinophagia</taxon>
        <taxon>Chitinophagales</taxon>
        <taxon>Chitinophagaceae</taxon>
        <taxon>Haoranjiania</taxon>
    </lineage>
</organism>
<gene>
    <name evidence="1" type="ORF">OD355_06605</name>
</gene>
<dbReference type="EMBL" id="JAOTPL010000007">
    <property type="protein sequence ID" value="MCU7694182.1"/>
    <property type="molecule type" value="Genomic_DNA"/>
</dbReference>
<dbReference type="AlphaFoldDB" id="A0AAE3LJW1"/>
<accession>A0AAE3LJW1</accession>
<comment type="caution">
    <text evidence="1">The sequence shown here is derived from an EMBL/GenBank/DDBJ whole genome shotgun (WGS) entry which is preliminary data.</text>
</comment>
<keyword evidence="2" id="KW-1185">Reference proteome</keyword>
<name>A0AAE3LJW1_9BACT</name>